<keyword evidence="1" id="KW-0547">Nucleotide-binding</keyword>
<dbReference type="AlphaFoldDB" id="A0A0Q3PHX3"/>
<reference evidence="4 5" key="1">
    <citation type="submission" date="2015-10" db="EMBL/GenBank/DDBJ databases">
        <authorList>
            <person name="Gilbert D.G."/>
        </authorList>
    </citation>
    <scope>NUCLEOTIDE SEQUENCE [LARGE SCALE GENOMIC DNA]</scope>
    <source>
        <strain evidence="4">FVVF132</strain>
    </source>
</reference>
<organism evidence="4 5">
    <name type="scientific">Amazona aestiva</name>
    <name type="common">Blue-fronted Amazon parrot</name>
    <dbReference type="NCBI Taxonomy" id="12930"/>
    <lineage>
        <taxon>Eukaryota</taxon>
        <taxon>Metazoa</taxon>
        <taxon>Chordata</taxon>
        <taxon>Craniata</taxon>
        <taxon>Vertebrata</taxon>
        <taxon>Euteleostomi</taxon>
        <taxon>Archelosauria</taxon>
        <taxon>Archosauria</taxon>
        <taxon>Dinosauria</taxon>
        <taxon>Saurischia</taxon>
        <taxon>Theropoda</taxon>
        <taxon>Coelurosauria</taxon>
        <taxon>Aves</taxon>
        <taxon>Neognathae</taxon>
        <taxon>Neoaves</taxon>
        <taxon>Telluraves</taxon>
        <taxon>Australaves</taxon>
        <taxon>Psittaciformes</taxon>
        <taxon>Psittacidae</taxon>
        <taxon>Amazona</taxon>
    </lineage>
</organism>
<dbReference type="OrthoDB" id="10055605at2759"/>
<dbReference type="STRING" id="12930.A0A0Q3PHX3"/>
<evidence type="ECO:0000256" key="2">
    <source>
        <dbReference type="ARBA" id="ARBA00022840"/>
    </source>
</evidence>
<proteinExistence type="predicted"/>
<dbReference type="Gene3D" id="3.40.850.10">
    <property type="entry name" value="Kinesin motor domain"/>
    <property type="match status" value="1"/>
</dbReference>
<feature type="compositionally biased region" description="Basic and acidic residues" evidence="3">
    <location>
        <begin position="113"/>
        <end position="123"/>
    </location>
</feature>
<keyword evidence="5" id="KW-1185">Reference proteome</keyword>
<evidence type="ECO:0000256" key="1">
    <source>
        <dbReference type="ARBA" id="ARBA00022741"/>
    </source>
</evidence>
<feature type="region of interest" description="Disordered" evidence="3">
    <location>
        <begin position="86"/>
        <end position="138"/>
    </location>
</feature>
<name>A0A0Q3PHX3_AMAAE</name>
<feature type="compositionally biased region" description="Basic and acidic residues" evidence="3">
    <location>
        <begin position="86"/>
        <end position="95"/>
    </location>
</feature>
<dbReference type="InterPro" id="IPR027417">
    <property type="entry name" value="P-loop_NTPase"/>
</dbReference>
<comment type="caution">
    <text evidence="4">The sequence shown here is derived from an EMBL/GenBank/DDBJ whole genome shotgun (WGS) entry which is preliminary data.</text>
</comment>
<evidence type="ECO:0000313" key="5">
    <source>
        <dbReference type="Proteomes" id="UP000051836"/>
    </source>
</evidence>
<dbReference type="InterPro" id="IPR036961">
    <property type="entry name" value="Kinesin_motor_dom_sf"/>
</dbReference>
<accession>A0A0Q3PHX3</accession>
<evidence type="ECO:0000256" key="3">
    <source>
        <dbReference type="SAM" id="MobiDB-lite"/>
    </source>
</evidence>
<gene>
    <name evidence="4" type="ORF">AAES_141095</name>
</gene>
<dbReference type="Proteomes" id="UP000051836">
    <property type="component" value="Unassembled WGS sequence"/>
</dbReference>
<dbReference type="GO" id="GO:0005524">
    <property type="term" value="F:ATP binding"/>
    <property type="evidence" value="ECO:0007669"/>
    <property type="project" value="UniProtKB-KW"/>
</dbReference>
<dbReference type="EMBL" id="LMAW01002898">
    <property type="protein sequence ID" value="KQK75932.1"/>
    <property type="molecule type" value="Genomic_DNA"/>
</dbReference>
<keyword evidence="2" id="KW-0067">ATP-binding</keyword>
<sequence length="235" mass="26306">MLPPLLPPRTGLWKLQSNASGRWEIQAMVSSSTSSEQKRRPPVVFGQILEGIEHCSWNIPFKTRPILLKEVESGYKELFDKCNEASTATKRERVTTDGSNESEDEGTDFAGLETEKKMKKQADMPRQPKSVLAESSEEDDDPCNVLAILESSGNARTILYDNSSHFGKLLNVHLRQKNPMNMQPLPVTEIRIAANLLRVTADFKSLQIAVTHRITATSYDWIFTTLSVEGATDAR</sequence>
<protein>
    <submittedName>
        <fullName evidence="4">Uncharacterized protein</fullName>
    </submittedName>
</protein>
<dbReference type="SUPFAM" id="SSF52540">
    <property type="entry name" value="P-loop containing nucleoside triphosphate hydrolases"/>
    <property type="match status" value="1"/>
</dbReference>
<evidence type="ECO:0000313" key="4">
    <source>
        <dbReference type="EMBL" id="KQK75932.1"/>
    </source>
</evidence>